<dbReference type="SUPFAM" id="SSF47473">
    <property type="entry name" value="EF-hand"/>
    <property type="match status" value="1"/>
</dbReference>
<evidence type="ECO:0000313" key="5">
    <source>
        <dbReference type="EMBL" id="KAJ7383008.1"/>
    </source>
</evidence>
<keyword evidence="3" id="KW-0408">Iron</keyword>
<proteinExistence type="predicted"/>
<evidence type="ECO:0000256" key="1">
    <source>
        <dbReference type="ARBA" id="ARBA00022723"/>
    </source>
</evidence>
<dbReference type="EMBL" id="MU825908">
    <property type="protein sequence ID" value="KAJ7383008.1"/>
    <property type="molecule type" value="Genomic_DNA"/>
</dbReference>
<gene>
    <name evidence="5" type="ORF">OS493_031178</name>
</gene>
<evidence type="ECO:0000313" key="6">
    <source>
        <dbReference type="Proteomes" id="UP001163046"/>
    </source>
</evidence>
<dbReference type="GO" id="GO:0004656">
    <property type="term" value="F:procollagen-proline 4-dioxygenase activity"/>
    <property type="evidence" value="ECO:0007669"/>
    <property type="project" value="TreeGrafter"/>
</dbReference>
<dbReference type="OrthoDB" id="6019912at2759"/>
<feature type="domain" description="EF-hand" evidence="4">
    <location>
        <begin position="84"/>
        <end position="119"/>
    </location>
</feature>
<dbReference type="Gene3D" id="2.60.120.620">
    <property type="entry name" value="q2cbj1_9rhob like domain"/>
    <property type="match status" value="1"/>
</dbReference>
<keyword evidence="1" id="KW-0479">Metal-binding</keyword>
<dbReference type="InterPro" id="IPR002048">
    <property type="entry name" value="EF_hand_dom"/>
</dbReference>
<comment type="caution">
    <text evidence="5">The sequence shown here is derived from an EMBL/GenBank/DDBJ whole genome shotgun (WGS) entry which is preliminary data.</text>
</comment>
<evidence type="ECO:0000259" key="4">
    <source>
        <dbReference type="PROSITE" id="PS50222"/>
    </source>
</evidence>
<evidence type="ECO:0000256" key="2">
    <source>
        <dbReference type="ARBA" id="ARBA00022896"/>
    </source>
</evidence>
<keyword evidence="6" id="KW-1185">Reference proteome</keyword>
<name>A0A9X0D274_9CNID</name>
<dbReference type="AlphaFoldDB" id="A0A9X0D274"/>
<dbReference type="Gene3D" id="1.10.238.10">
    <property type="entry name" value="EF-hand"/>
    <property type="match status" value="1"/>
</dbReference>
<organism evidence="5 6">
    <name type="scientific">Desmophyllum pertusum</name>
    <dbReference type="NCBI Taxonomy" id="174260"/>
    <lineage>
        <taxon>Eukaryota</taxon>
        <taxon>Metazoa</taxon>
        <taxon>Cnidaria</taxon>
        <taxon>Anthozoa</taxon>
        <taxon>Hexacorallia</taxon>
        <taxon>Scleractinia</taxon>
        <taxon>Caryophylliina</taxon>
        <taxon>Caryophylliidae</taxon>
        <taxon>Desmophyllum</taxon>
    </lineage>
</organism>
<dbReference type="GO" id="GO:0005783">
    <property type="term" value="C:endoplasmic reticulum"/>
    <property type="evidence" value="ECO:0007669"/>
    <property type="project" value="TreeGrafter"/>
</dbReference>
<dbReference type="InterPro" id="IPR045054">
    <property type="entry name" value="P4HA-like"/>
</dbReference>
<dbReference type="GO" id="GO:0031418">
    <property type="term" value="F:L-ascorbic acid binding"/>
    <property type="evidence" value="ECO:0007669"/>
    <property type="project" value="UniProtKB-KW"/>
</dbReference>
<dbReference type="PANTHER" id="PTHR10869">
    <property type="entry name" value="PROLYL 4-HYDROXYLASE ALPHA SUBUNIT"/>
    <property type="match status" value="1"/>
</dbReference>
<dbReference type="PROSITE" id="PS50222">
    <property type="entry name" value="EF_HAND_2"/>
    <property type="match status" value="1"/>
</dbReference>
<dbReference type="PANTHER" id="PTHR10869:SF246">
    <property type="entry name" value="TRANSMEMBRANE PROLYL 4-HYDROXYLASE"/>
    <property type="match status" value="1"/>
</dbReference>
<dbReference type="Proteomes" id="UP001163046">
    <property type="component" value="Unassembled WGS sequence"/>
</dbReference>
<keyword evidence="2" id="KW-0847">Vitamin C</keyword>
<evidence type="ECO:0000256" key="3">
    <source>
        <dbReference type="ARBA" id="ARBA00023004"/>
    </source>
</evidence>
<dbReference type="InterPro" id="IPR011992">
    <property type="entry name" value="EF-hand-dom_pair"/>
</dbReference>
<accession>A0A9X0D274</accession>
<reference evidence="5" key="1">
    <citation type="submission" date="2023-01" db="EMBL/GenBank/DDBJ databases">
        <title>Genome assembly of the deep-sea coral Lophelia pertusa.</title>
        <authorList>
            <person name="Herrera S."/>
            <person name="Cordes E."/>
        </authorList>
    </citation>
    <scope>NUCLEOTIDE SEQUENCE</scope>
    <source>
        <strain evidence="5">USNM1676648</strain>
        <tissue evidence="5">Polyp</tissue>
    </source>
</reference>
<sequence>MLSTILPMNGLDFRFRLSTELGLGHVQEIEILPGIKRQMKTLSMRPLVFEIPDFLDEDECELIIALAENKKLRDNPKTTDNRGIYYEDPLNTFKQWDLNGDEYIDPEEIVLIPGKMDLKFTEHNATQMLKTLEMDKDENGLGKIDLTEFKSIELERIGEYIGALLNDSTMMRIPNSKVSWLWHDEDELLRYQPELMDGFHERLQAITKIPKEILQESEPMQVLQFEENNYQYCHQDSEPKIERVPCCLYGDMKECRICRYITVAYFLNDVDDGGEVVFPLAKQQDDVMNNSGNWTGFFTYDKTTGSRNSFEVDIQFKMDGANRVLYGKGNDDSGEFELIDSLLTGDMIRFRKKYLKQGKNDVSIKYAGRLKGNTQIDGKWWIPGVKKMHGRFFIRHNAYEENLVIKPERGKAVMWYNHVLNDDGTWIGGLDNRMYYGHCDVNEGEKWIASNWINVDGDGNTVLRAWKRGTNLISETKKHLNQNILQRMQKDKDNHVTDVIEEEFNSDMENAQDWTFETPPKERHVLNAVVSLLEALKQEELRDVSKYVHEKLGMLCIPLVLNQGDLDKQRISECHDGNEDCLAARRNGETDDILLHLPRIDGVKTIRFGTFYDPWKSMKSLNLDKPIITDNTVETLTNSTIGLV</sequence>
<protein>
    <recommendedName>
        <fullName evidence="4">EF-hand domain-containing protein</fullName>
    </recommendedName>
</protein>
<dbReference type="GO" id="GO:0005509">
    <property type="term" value="F:calcium ion binding"/>
    <property type="evidence" value="ECO:0007669"/>
    <property type="project" value="InterPro"/>
</dbReference>